<keyword evidence="2" id="KW-1185">Reference proteome</keyword>
<evidence type="ECO:0000313" key="1">
    <source>
        <dbReference type="EMBL" id="WOX55855.1"/>
    </source>
</evidence>
<sequence length="639" mass="71860">MNADRVVPVAYAMHASPKRYALLIGAGISVAAGLPTASDVSGNMILAVARGRGEKVERGEKNEVCLAWFEETFGEPATFQRLMKELGISEGNRKDGLKKFISRTDENGDPIPGAPTAAHRAVVRLVKSGTVSLVITTNFDTLMEEALKAEFVPYEVITEESDVRQMSVFPDRCRVLKVNGDFERGTLRITPEDLKHYPPAMEDYLKRIFGEYGLVVCGWSGEFDTHLIQILCAEEILRRYPVFWCRRNGGSVPREVCRALMPNGIVIDDADDFFTVLETVVERFSRFEPRTTLTAAAAVRKVKDALRQTKPELVLPDLINEETDRVLAFLADESRYQADVIDSKGFYTATLTGIEGAAAPLAAMVATVAQYDDGSFADLVSNTIERLINVSPVTPEISEIQNKGQKTVSDYIERLLRLRYYPALLVIYASGIAAVHTRHFNTLEAIVRKPMISRYNVLLREKVPYYEYVNVWDVIGLCHEWTVDLAHKRFGEETRYRDYPYLAIHEFVKILIPNQYAFFEALDIFEYIFGLAYLAGIKGDLDEGTLLHSSVPGPLRSRNVYLCRRYAGLDSTQPFLSLPAHVVNYLADFRKRTQESRFFGGLFGTFEEANRKYAKGFGIEAPDVGAYRVMVRTIRGPDP</sequence>
<dbReference type="Gene3D" id="3.40.50.1220">
    <property type="entry name" value="TPP-binding domain"/>
    <property type="match status" value="1"/>
</dbReference>
<dbReference type="SUPFAM" id="SSF52467">
    <property type="entry name" value="DHS-like NAD/FAD-binding domain"/>
    <property type="match status" value="1"/>
</dbReference>
<accession>A0ABD8A8K7</accession>
<dbReference type="EMBL" id="CP137641">
    <property type="protein sequence ID" value="WOX55855.1"/>
    <property type="molecule type" value="Genomic_DNA"/>
</dbReference>
<organism evidence="1 2">
    <name type="scientific">Methanoculleus palmolei</name>
    <dbReference type="NCBI Taxonomy" id="72612"/>
    <lineage>
        <taxon>Archaea</taxon>
        <taxon>Methanobacteriati</taxon>
        <taxon>Methanobacteriota</taxon>
        <taxon>Stenosarchaea group</taxon>
        <taxon>Methanomicrobia</taxon>
        <taxon>Methanomicrobiales</taxon>
        <taxon>Methanomicrobiaceae</taxon>
        <taxon>Methanoculleus</taxon>
    </lineage>
</organism>
<evidence type="ECO:0000313" key="2">
    <source>
        <dbReference type="Proteomes" id="UP001626603"/>
    </source>
</evidence>
<dbReference type="InterPro" id="IPR029035">
    <property type="entry name" value="DHS-like_NAD/FAD-binding_dom"/>
</dbReference>
<dbReference type="Pfam" id="PF13289">
    <property type="entry name" value="SIR2_2"/>
    <property type="match status" value="1"/>
</dbReference>
<reference evidence="1 2" key="1">
    <citation type="submission" date="2023-10" db="EMBL/GenBank/DDBJ databases">
        <title>The complete genome sequence of Methanoculleus palmolei DSM 4273.</title>
        <authorList>
            <person name="Lai S.-J."/>
            <person name="You Y.-T."/>
            <person name="Chen S.-C."/>
        </authorList>
    </citation>
    <scope>NUCLEOTIDE SEQUENCE [LARGE SCALE GENOMIC DNA]</scope>
    <source>
        <strain evidence="1 2">DSM 4273</strain>
    </source>
</reference>
<protein>
    <submittedName>
        <fullName evidence="1">SIR2 family protein</fullName>
    </submittedName>
</protein>
<dbReference type="Proteomes" id="UP001626603">
    <property type="component" value="Chromosome"/>
</dbReference>
<name>A0ABD8A8K7_9EURY</name>
<gene>
    <name evidence="1" type="ORF">R6Y95_00620</name>
</gene>
<dbReference type="AlphaFoldDB" id="A0ABD8A8K7"/>
<proteinExistence type="predicted"/>